<reference evidence="1 2" key="1">
    <citation type="submission" date="2024-02" db="EMBL/GenBank/DDBJ databases">
        <authorList>
            <person name="Chen Y."/>
            <person name="Shah S."/>
            <person name="Dougan E. K."/>
            <person name="Thang M."/>
            <person name="Chan C."/>
        </authorList>
    </citation>
    <scope>NUCLEOTIDE SEQUENCE [LARGE SCALE GENOMIC DNA]</scope>
</reference>
<dbReference type="EMBL" id="CAXAMM010039551">
    <property type="protein sequence ID" value="CAK9087184.1"/>
    <property type="molecule type" value="Genomic_DNA"/>
</dbReference>
<dbReference type="SUPFAM" id="SSF54427">
    <property type="entry name" value="NTF2-like"/>
    <property type="match status" value="1"/>
</dbReference>
<protein>
    <recommendedName>
        <fullName evidence="3">SnoaL-like domain-containing protein</fullName>
    </recommendedName>
</protein>
<evidence type="ECO:0008006" key="3">
    <source>
        <dbReference type="Google" id="ProtNLM"/>
    </source>
</evidence>
<gene>
    <name evidence="1" type="ORF">SCF082_LOCUS41210</name>
</gene>
<keyword evidence="2" id="KW-1185">Reference proteome</keyword>
<proteinExistence type="predicted"/>
<dbReference type="Gene3D" id="3.10.450.50">
    <property type="match status" value="1"/>
</dbReference>
<sequence length="278" mass="31721">MRVFGDILKAKKHVRALQVGDWIEMVIDLESLERDSHAHGSSRIAFWSFCIVKIQCLRVKVASGYMTEPESVAEFHYGKRLAQAQQLSAKPVKLNVGHFACVIQNVGVTVTWLTFGFGRFGCFIWPEICEISLCALHLCTTHVTELLMLDVSASEAPRSGRAVDVVRYLWEEAQWDPVDPVEKIMSQFSEDAVYEDLTREDPAFVGWEAIKKYQEETKENTPSNMRFVLDEMTEGVKACTAIWHVEFNTRLSPRGVTYYELNNEGKVCYVRSAYDISF</sequence>
<dbReference type="InterPro" id="IPR032710">
    <property type="entry name" value="NTF2-like_dom_sf"/>
</dbReference>
<evidence type="ECO:0000313" key="1">
    <source>
        <dbReference type="EMBL" id="CAK9087184.1"/>
    </source>
</evidence>
<name>A0ABP0QGV3_9DINO</name>
<accession>A0ABP0QGV3</accession>
<dbReference type="Proteomes" id="UP001642464">
    <property type="component" value="Unassembled WGS sequence"/>
</dbReference>
<organism evidence="1 2">
    <name type="scientific">Durusdinium trenchii</name>
    <dbReference type="NCBI Taxonomy" id="1381693"/>
    <lineage>
        <taxon>Eukaryota</taxon>
        <taxon>Sar</taxon>
        <taxon>Alveolata</taxon>
        <taxon>Dinophyceae</taxon>
        <taxon>Suessiales</taxon>
        <taxon>Symbiodiniaceae</taxon>
        <taxon>Durusdinium</taxon>
    </lineage>
</organism>
<comment type="caution">
    <text evidence="1">The sequence shown here is derived from an EMBL/GenBank/DDBJ whole genome shotgun (WGS) entry which is preliminary data.</text>
</comment>
<evidence type="ECO:0000313" key="2">
    <source>
        <dbReference type="Proteomes" id="UP001642464"/>
    </source>
</evidence>